<protein>
    <submittedName>
        <fullName evidence="5">3beta-hydroxysteroid-dehydrogenase/decarboxylase isoform 2</fullName>
    </submittedName>
</protein>
<dbReference type="PANTHER" id="PTHR43245">
    <property type="entry name" value="BIFUNCTIONAL POLYMYXIN RESISTANCE PROTEIN ARNA"/>
    <property type="match status" value="1"/>
</dbReference>
<dbReference type="GO" id="GO:0006694">
    <property type="term" value="P:steroid biosynthetic process"/>
    <property type="evidence" value="ECO:0007669"/>
    <property type="project" value="InterPro"/>
</dbReference>
<dbReference type="EMBL" id="ASPP01020206">
    <property type="protein sequence ID" value="ETO14114.1"/>
    <property type="molecule type" value="Genomic_DNA"/>
</dbReference>
<feature type="transmembrane region" description="Helical" evidence="3">
    <location>
        <begin position="103"/>
        <end position="120"/>
    </location>
</feature>
<dbReference type="Proteomes" id="UP000023152">
    <property type="component" value="Unassembled WGS sequence"/>
</dbReference>
<evidence type="ECO:0000313" key="6">
    <source>
        <dbReference type="Proteomes" id="UP000023152"/>
    </source>
</evidence>
<evidence type="ECO:0000256" key="3">
    <source>
        <dbReference type="SAM" id="Phobius"/>
    </source>
</evidence>
<evidence type="ECO:0000259" key="4">
    <source>
        <dbReference type="Pfam" id="PF01073"/>
    </source>
</evidence>
<keyword evidence="6" id="KW-1185">Reference proteome</keyword>
<dbReference type="AlphaFoldDB" id="X6MJS1"/>
<dbReference type="Gene3D" id="3.40.50.720">
    <property type="entry name" value="NAD(P)-binding Rossmann-like Domain"/>
    <property type="match status" value="1"/>
</dbReference>
<keyword evidence="3" id="KW-1133">Transmembrane helix</keyword>
<dbReference type="InterPro" id="IPR050177">
    <property type="entry name" value="Lipid_A_modif_metabolic_enz"/>
</dbReference>
<name>X6MJS1_RETFI</name>
<accession>X6MJS1</accession>
<dbReference type="OrthoDB" id="10262413at2759"/>
<keyword evidence="3" id="KW-0812">Transmembrane</keyword>
<reference evidence="5 6" key="1">
    <citation type="journal article" date="2013" name="Curr. Biol.">
        <title>The Genome of the Foraminiferan Reticulomyxa filosa.</title>
        <authorList>
            <person name="Glockner G."/>
            <person name="Hulsmann N."/>
            <person name="Schleicher M."/>
            <person name="Noegel A.A."/>
            <person name="Eichinger L."/>
            <person name="Gallinger C."/>
            <person name="Pawlowski J."/>
            <person name="Sierra R."/>
            <person name="Euteneuer U."/>
            <person name="Pillet L."/>
            <person name="Moustafa A."/>
            <person name="Platzer M."/>
            <person name="Groth M."/>
            <person name="Szafranski K."/>
            <person name="Schliwa M."/>
        </authorList>
    </citation>
    <scope>NUCLEOTIDE SEQUENCE [LARGE SCALE GENOMIC DNA]</scope>
</reference>
<dbReference type="InterPro" id="IPR002225">
    <property type="entry name" value="3Beta_OHSteriod_DH/Estase"/>
</dbReference>
<evidence type="ECO:0000313" key="5">
    <source>
        <dbReference type="EMBL" id="ETO14114.1"/>
    </source>
</evidence>
<keyword evidence="2" id="KW-0560">Oxidoreductase</keyword>
<comment type="similarity">
    <text evidence="1">Belongs to the 3-beta-HSD family.</text>
</comment>
<keyword evidence="3" id="KW-0472">Membrane</keyword>
<dbReference type="InterPro" id="IPR036291">
    <property type="entry name" value="NAD(P)-bd_dom_sf"/>
</dbReference>
<sequence length="136" mass="15621">MVYPTRHLDTFSYSKCRAEQKVIAANGSKTKDGIHRLVTCALRPHFVFGPGDTHFMSQIINRAKRGELTHMIGEGHNVTDFTYIDNVVHAHILASSKLSSSTAVQGQVLFFFFPFLFRLFQKHTYKNKHLYVYVWG</sequence>
<dbReference type="Pfam" id="PF01073">
    <property type="entry name" value="3Beta_HSD"/>
    <property type="match status" value="1"/>
</dbReference>
<dbReference type="PANTHER" id="PTHR43245:SF51">
    <property type="entry name" value="SHORT CHAIN DEHYDROGENASE_REDUCTASE FAMILY 42E, MEMBER 2"/>
    <property type="match status" value="1"/>
</dbReference>
<evidence type="ECO:0000256" key="1">
    <source>
        <dbReference type="ARBA" id="ARBA00009219"/>
    </source>
</evidence>
<comment type="caution">
    <text evidence="5">The sequence shown here is derived from an EMBL/GenBank/DDBJ whole genome shotgun (WGS) entry which is preliminary data.</text>
</comment>
<gene>
    <name evidence="5" type="ORF">RFI_23255</name>
</gene>
<feature type="domain" description="3-beta hydroxysteroid dehydrogenase/isomerase" evidence="4">
    <location>
        <begin position="3"/>
        <end position="110"/>
    </location>
</feature>
<evidence type="ECO:0000256" key="2">
    <source>
        <dbReference type="ARBA" id="ARBA00023002"/>
    </source>
</evidence>
<organism evidence="5 6">
    <name type="scientific">Reticulomyxa filosa</name>
    <dbReference type="NCBI Taxonomy" id="46433"/>
    <lineage>
        <taxon>Eukaryota</taxon>
        <taxon>Sar</taxon>
        <taxon>Rhizaria</taxon>
        <taxon>Retaria</taxon>
        <taxon>Foraminifera</taxon>
        <taxon>Monothalamids</taxon>
        <taxon>Reticulomyxidae</taxon>
        <taxon>Reticulomyxa</taxon>
    </lineage>
</organism>
<dbReference type="SUPFAM" id="SSF51735">
    <property type="entry name" value="NAD(P)-binding Rossmann-fold domains"/>
    <property type="match status" value="1"/>
</dbReference>
<proteinExistence type="inferred from homology"/>
<dbReference type="GO" id="GO:0016616">
    <property type="term" value="F:oxidoreductase activity, acting on the CH-OH group of donors, NAD or NADP as acceptor"/>
    <property type="evidence" value="ECO:0007669"/>
    <property type="project" value="InterPro"/>
</dbReference>